<feature type="transmembrane region" description="Helical" evidence="4">
    <location>
        <begin position="508"/>
        <end position="529"/>
    </location>
</feature>
<feature type="transmembrane region" description="Helical" evidence="4">
    <location>
        <begin position="12"/>
        <end position="30"/>
    </location>
</feature>
<dbReference type="EMBL" id="MLAK01000651">
    <property type="protein sequence ID" value="OHT08989.1"/>
    <property type="molecule type" value="Genomic_DNA"/>
</dbReference>
<evidence type="ECO:0000256" key="2">
    <source>
        <dbReference type="ARBA" id="ARBA00004240"/>
    </source>
</evidence>
<comment type="caution">
    <text evidence="6">The sequence shown here is derived from an EMBL/GenBank/DDBJ whole genome shotgun (WGS) entry which is preliminary data.</text>
</comment>
<dbReference type="InterPro" id="IPR045175">
    <property type="entry name" value="M28_fam"/>
</dbReference>
<dbReference type="PANTHER" id="PTHR12147:SF22">
    <property type="entry name" value="ENDOPLASMIC RETICULUM METALLOPEPTIDASE 1"/>
    <property type="match status" value="1"/>
</dbReference>
<feature type="domain" description="Peptidase M28" evidence="5">
    <location>
        <begin position="129"/>
        <end position="291"/>
    </location>
</feature>
<dbReference type="InterPro" id="IPR007484">
    <property type="entry name" value="Peptidase_M28"/>
</dbReference>
<feature type="transmembrane region" description="Helical" evidence="4">
    <location>
        <begin position="338"/>
        <end position="356"/>
    </location>
</feature>
<feature type="transmembrane region" description="Helical" evidence="4">
    <location>
        <begin position="396"/>
        <end position="417"/>
    </location>
</feature>
<dbReference type="RefSeq" id="XP_068362125.1">
    <property type="nucleotide sequence ID" value="XM_068502435.1"/>
</dbReference>
<comment type="subcellular location">
    <subcellularLocation>
        <location evidence="2">Endoplasmic reticulum</location>
    </subcellularLocation>
</comment>
<accession>A0A1J4KI25</accession>
<name>A0A1J4KI25_9EUKA</name>
<keyword evidence="4" id="KW-0472">Membrane</keyword>
<organism evidence="6 7">
    <name type="scientific">Tritrichomonas foetus</name>
    <dbReference type="NCBI Taxonomy" id="1144522"/>
    <lineage>
        <taxon>Eukaryota</taxon>
        <taxon>Metamonada</taxon>
        <taxon>Parabasalia</taxon>
        <taxon>Tritrichomonadida</taxon>
        <taxon>Tritrichomonadidae</taxon>
        <taxon>Tritrichomonas</taxon>
    </lineage>
</organism>
<dbReference type="GO" id="GO:0005783">
    <property type="term" value="C:endoplasmic reticulum"/>
    <property type="evidence" value="ECO:0007669"/>
    <property type="project" value="UniProtKB-SubCell"/>
</dbReference>
<evidence type="ECO:0000313" key="6">
    <source>
        <dbReference type="EMBL" id="OHT08989.1"/>
    </source>
</evidence>
<keyword evidence="3" id="KW-0256">Endoplasmic reticulum</keyword>
<keyword evidence="7" id="KW-1185">Reference proteome</keyword>
<feature type="transmembrane region" description="Helical" evidence="4">
    <location>
        <begin position="363"/>
        <end position="384"/>
    </location>
</feature>
<keyword evidence="4" id="KW-0812">Transmembrane</keyword>
<dbReference type="GO" id="GO:0008235">
    <property type="term" value="F:metalloexopeptidase activity"/>
    <property type="evidence" value="ECO:0007669"/>
    <property type="project" value="InterPro"/>
</dbReference>
<dbReference type="VEuPathDB" id="TrichDB:TRFO_22224"/>
<evidence type="ECO:0000256" key="4">
    <source>
        <dbReference type="SAM" id="Phobius"/>
    </source>
</evidence>
<sequence>MESRRYFSPFRFVLGVILVLSIQNTFYRFLRGGIFNGLQSKTEFNTNAATRIHQILTQKPRNVNSAHYNNSVNFIFQTLTSLSQYQSFNGRYSLSFSFDNGNISSPAGVGINHFQGSIRSIIFKISVINSTNPPILLSAHLDSHPNTVGSYDDAINAAAMVEVAESILKSEKTINNSIIFVFLGSEENGLHGSTHFMQTHADLQNAYVLNLEALGSGRPFGLIWKANKSSSVIRAFSKTVGGIIATFFTDVKHFGLLKSRTDLEIYEKHGLTGAMSVYFGNPAVYHTLMDSKRSTKDIEYSGKILTDFLLNFNSDENETDVVAFGISPFVIIINRENYQYIAYSIALISISSVFLLKFHTESYLRASGSIFGLCLGYLFFETFLHMVNPLSYASDISYWFVVLIFYGVCIFLILELYEIQPSTDSWIGIHIILDSLLLLMTANYDISILFILALIPQLLLVVFHNAHYIVHVVLVIFQTLPISFAISLIYPLVVGYMDQARGHTADMLPFILIFFYCVHLCFALMPIATSKSHNEGIQYQMELQVFGAFGFCIIFMLTCMKPKPYSNKYPLLVSSAEYIKENLSSTISMMPIAGERVMQGLSQAMVKYDKTLLNVPDFHRIDYDGPAYVQAFKKVELPKWLDHWPEFDLKETGAFENERIINFIVHENNTDEVFESVSIVAHCPDGPCITKANENENLLYKSNEEGEHVCILRFTPVYIGLQANITVNTHKKVHFDVLFQSFKSTKERNNFKKLFKNYVFNYAKSGLISETVFTSKRLV</sequence>
<dbReference type="GeneID" id="94837139"/>
<feature type="transmembrane region" description="Helical" evidence="4">
    <location>
        <begin position="437"/>
        <end position="462"/>
    </location>
</feature>
<evidence type="ECO:0000256" key="3">
    <source>
        <dbReference type="ARBA" id="ARBA00022824"/>
    </source>
</evidence>
<dbReference type="Pfam" id="PF04389">
    <property type="entry name" value="Peptidase_M28"/>
    <property type="match status" value="1"/>
</dbReference>
<dbReference type="GO" id="GO:0006508">
    <property type="term" value="P:proteolysis"/>
    <property type="evidence" value="ECO:0007669"/>
    <property type="project" value="InterPro"/>
</dbReference>
<keyword evidence="4" id="KW-1133">Transmembrane helix</keyword>
<evidence type="ECO:0000259" key="5">
    <source>
        <dbReference type="Pfam" id="PF04389"/>
    </source>
</evidence>
<dbReference type="PANTHER" id="PTHR12147">
    <property type="entry name" value="METALLOPEPTIDASE M28 FAMILY MEMBER"/>
    <property type="match status" value="1"/>
</dbReference>
<comment type="cofactor">
    <cofactor evidence="1">
        <name>Zn(2+)</name>
        <dbReference type="ChEBI" id="CHEBI:29105"/>
    </cofactor>
</comment>
<dbReference type="Proteomes" id="UP000179807">
    <property type="component" value="Unassembled WGS sequence"/>
</dbReference>
<dbReference type="SUPFAM" id="SSF53187">
    <property type="entry name" value="Zn-dependent exopeptidases"/>
    <property type="match status" value="1"/>
</dbReference>
<dbReference type="Gene3D" id="3.40.630.10">
    <property type="entry name" value="Zn peptidases"/>
    <property type="match status" value="1"/>
</dbReference>
<proteinExistence type="predicted"/>
<feature type="transmembrane region" description="Helical" evidence="4">
    <location>
        <begin position="541"/>
        <end position="560"/>
    </location>
</feature>
<gene>
    <name evidence="6" type="ORF">TRFO_22224</name>
</gene>
<protein>
    <recommendedName>
        <fullName evidence="5">Peptidase M28 domain-containing protein</fullName>
    </recommendedName>
</protein>
<evidence type="ECO:0000313" key="7">
    <source>
        <dbReference type="Proteomes" id="UP000179807"/>
    </source>
</evidence>
<evidence type="ECO:0000256" key="1">
    <source>
        <dbReference type="ARBA" id="ARBA00001947"/>
    </source>
</evidence>
<dbReference type="AlphaFoldDB" id="A0A1J4KI25"/>
<reference evidence="6" key="1">
    <citation type="submission" date="2016-10" db="EMBL/GenBank/DDBJ databases">
        <authorList>
            <person name="Benchimol M."/>
            <person name="Almeida L.G."/>
            <person name="Vasconcelos A.T."/>
            <person name="Perreira-Neves A."/>
            <person name="Rosa I.A."/>
            <person name="Tasca T."/>
            <person name="Bogo M.R."/>
            <person name="de Souza W."/>
        </authorList>
    </citation>
    <scope>NUCLEOTIDE SEQUENCE [LARGE SCALE GENOMIC DNA]</scope>
    <source>
        <strain evidence="6">K</strain>
    </source>
</reference>
<dbReference type="OrthoDB" id="76293at2759"/>
<feature type="transmembrane region" description="Helical" evidence="4">
    <location>
        <begin position="468"/>
        <end position="496"/>
    </location>
</feature>